<reference evidence="1 2" key="1">
    <citation type="submission" date="2019-02" db="EMBL/GenBank/DDBJ databases">
        <title>Deep-cultivation of Planctomycetes and their phenomic and genomic characterization uncovers novel biology.</title>
        <authorList>
            <person name="Wiegand S."/>
            <person name="Jogler M."/>
            <person name="Boedeker C."/>
            <person name="Pinto D."/>
            <person name="Vollmers J."/>
            <person name="Rivas-Marin E."/>
            <person name="Kohn T."/>
            <person name="Peeters S.H."/>
            <person name="Heuer A."/>
            <person name="Rast P."/>
            <person name="Oberbeckmann S."/>
            <person name="Bunk B."/>
            <person name="Jeske O."/>
            <person name="Meyerdierks A."/>
            <person name="Storesund J.E."/>
            <person name="Kallscheuer N."/>
            <person name="Luecker S."/>
            <person name="Lage O.M."/>
            <person name="Pohl T."/>
            <person name="Merkel B.J."/>
            <person name="Hornburger P."/>
            <person name="Mueller R.-W."/>
            <person name="Bruemmer F."/>
            <person name="Labrenz M."/>
            <person name="Spormann A.M."/>
            <person name="Op Den Camp H."/>
            <person name="Overmann J."/>
            <person name="Amann R."/>
            <person name="Jetten M.S.M."/>
            <person name="Mascher T."/>
            <person name="Medema M.H."/>
            <person name="Devos D.P."/>
            <person name="Kaster A.-K."/>
            <person name="Ovreas L."/>
            <person name="Rohde M."/>
            <person name="Galperin M.Y."/>
            <person name="Jogler C."/>
        </authorList>
    </citation>
    <scope>NUCLEOTIDE SEQUENCE [LARGE SCALE GENOMIC DNA]</scope>
    <source>
        <strain evidence="1 2">Pla108</strain>
    </source>
</reference>
<gene>
    <name evidence="1" type="ORF">Pla108_27110</name>
</gene>
<organism evidence="1 2">
    <name type="scientific">Botrimarina colliarenosi</name>
    <dbReference type="NCBI Taxonomy" id="2528001"/>
    <lineage>
        <taxon>Bacteria</taxon>
        <taxon>Pseudomonadati</taxon>
        <taxon>Planctomycetota</taxon>
        <taxon>Planctomycetia</taxon>
        <taxon>Pirellulales</taxon>
        <taxon>Lacipirellulaceae</taxon>
        <taxon>Botrimarina</taxon>
    </lineage>
</organism>
<accession>A0A5C6ACQ2</accession>
<dbReference type="AlphaFoldDB" id="A0A5C6ACQ2"/>
<sequence length="286" mass="32180">MIVESAFSILPESIAGLGFQRVKREANAVGSFSFSLLNALHSKNVVDPIQRLQLEKPYDTRNAPLPVNNRHCDIFVDYGGSKIGSKRLANFGWRYRNYVEAKFLKSYRRTPSGKDTRASQVSAEVVADLIRLVALVPEPDCYACSHRPSTSTARYFLVVSDYPLRIFINNYLTLLQSTFDNPLKRARIPLDLTSSPARTAFAERVGNGFAAINLDLTQCTCFSHFPLDPNQPNSCWMLLIRIDSAIISLNLPGAFHKYQINLDRTLVEQSPGDYRIIRDFVASNVK</sequence>
<evidence type="ECO:0000313" key="1">
    <source>
        <dbReference type="EMBL" id="TWT96935.1"/>
    </source>
</evidence>
<protein>
    <submittedName>
        <fullName evidence="1">Uncharacterized protein</fullName>
    </submittedName>
</protein>
<keyword evidence="2" id="KW-1185">Reference proteome</keyword>
<dbReference type="EMBL" id="SJPR01000003">
    <property type="protein sequence ID" value="TWT96935.1"/>
    <property type="molecule type" value="Genomic_DNA"/>
</dbReference>
<proteinExistence type="predicted"/>
<comment type="caution">
    <text evidence="1">The sequence shown here is derived from an EMBL/GenBank/DDBJ whole genome shotgun (WGS) entry which is preliminary data.</text>
</comment>
<evidence type="ECO:0000313" key="2">
    <source>
        <dbReference type="Proteomes" id="UP000317421"/>
    </source>
</evidence>
<name>A0A5C6ACQ2_9BACT</name>
<dbReference type="Proteomes" id="UP000317421">
    <property type="component" value="Unassembled WGS sequence"/>
</dbReference>